<organism evidence="2 3">
    <name type="scientific">Streptomyces violascens</name>
    <dbReference type="NCBI Taxonomy" id="67381"/>
    <lineage>
        <taxon>Bacteria</taxon>
        <taxon>Bacillati</taxon>
        <taxon>Actinomycetota</taxon>
        <taxon>Actinomycetes</taxon>
        <taxon>Kitasatosporales</taxon>
        <taxon>Streptomycetaceae</taxon>
        <taxon>Streptomyces</taxon>
    </lineage>
</organism>
<keyword evidence="3" id="KW-1185">Reference proteome</keyword>
<keyword evidence="1" id="KW-0732">Signal</keyword>
<comment type="caution">
    <text evidence="2">The sequence shown here is derived from an EMBL/GenBank/DDBJ whole genome shotgun (WGS) entry which is preliminary data.</text>
</comment>
<accession>A0ABQ3QSZ2</accession>
<dbReference type="RefSeq" id="WP_226599174.1">
    <property type="nucleotide sequence ID" value="NZ_BNDY01000017.1"/>
</dbReference>
<feature type="chain" id="PRO_5045983828" description="DUF3761 domain-containing protein" evidence="1">
    <location>
        <begin position="22"/>
        <end position="95"/>
    </location>
</feature>
<evidence type="ECO:0008006" key="4">
    <source>
        <dbReference type="Google" id="ProtNLM"/>
    </source>
</evidence>
<sequence length="95" mass="10084">MRRLVVATVLAAVAAVGFAPAAVALDGDLKIPSYPMGHHPGPGDVARGGGSPYSVTLREDRKPPCWYQHDDGTFSAYDYKQSTGQCPWPGNVELA</sequence>
<dbReference type="Proteomes" id="UP001050808">
    <property type="component" value="Unassembled WGS sequence"/>
</dbReference>
<evidence type="ECO:0000313" key="3">
    <source>
        <dbReference type="Proteomes" id="UP001050808"/>
    </source>
</evidence>
<evidence type="ECO:0000313" key="2">
    <source>
        <dbReference type="EMBL" id="GHI40403.1"/>
    </source>
</evidence>
<protein>
    <recommendedName>
        <fullName evidence="4">DUF3761 domain-containing protein</fullName>
    </recommendedName>
</protein>
<proteinExistence type="predicted"/>
<evidence type="ECO:0000256" key="1">
    <source>
        <dbReference type="SAM" id="SignalP"/>
    </source>
</evidence>
<name>A0ABQ3QSZ2_9ACTN</name>
<feature type="signal peptide" evidence="1">
    <location>
        <begin position="1"/>
        <end position="21"/>
    </location>
</feature>
<dbReference type="EMBL" id="BNDY01000017">
    <property type="protein sequence ID" value="GHI40403.1"/>
    <property type="molecule type" value="Genomic_DNA"/>
</dbReference>
<gene>
    <name evidence="2" type="ORF">Sviol_48110</name>
</gene>
<reference evidence="2" key="1">
    <citation type="submission" date="2024-05" db="EMBL/GenBank/DDBJ databases">
        <title>Whole genome shotgun sequence of Streptomyces violascens NBRC 12920.</title>
        <authorList>
            <person name="Komaki H."/>
            <person name="Tamura T."/>
        </authorList>
    </citation>
    <scope>NUCLEOTIDE SEQUENCE</scope>
    <source>
        <strain evidence="2">NBRC 12920</strain>
    </source>
</reference>